<evidence type="ECO:0000313" key="1">
    <source>
        <dbReference type="EMBL" id="ERM91151.1"/>
    </source>
</evidence>
<comment type="caution">
    <text evidence="1">The sequence shown here is derived from an EMBL/GenBank/DDBJ whole genome shotgun (WGS) entry which is preliminary data.</text>
</comment>
<gene>
    <name evidence="1" type="ORF">O163_12105</name>
</gene>
<protein>
    <submittedName>
        <fullName evidence="1">Uncharacterized protein</fullName>
    </submittedName>
</protein>
<accession>U5CQB7</accession>
<dbReference type="EMBL" id="AXDC01000040">
    <property type="protein sequence ID" value="ERM91151.1"/>
    <property type="molecule type" value="Genomic_DNA"/>
</dbReference>
<sequence length="58" mass="6756">MTYFEIAMMQDLKPTKFNLFTMKKCNAITCIHNCNGFCCAHSQNSKCDFEEEIKVPEQ</sequence>
<dbReference type="AlphaFoldDB" id="U5CQB7"/>
<name>U5CQB7_CALSX</name>
<reference evidence="1 2" key="1">
    <citation type="journal article" date="2013" name="Genome Announc.">
        <title>Draft Genome Sequence of an Anaerobic and Extremophilic Bacterium, Caldanaerobacter yonseiensis, Isolated from a Geothermal Hot Stream.</title>
        <authorList>
            <person name="Lee S.J."/>
            <person name="Lee Y.J."/>
            <person name="Park G.S."/>
            <person name="Kim B.C."/>
            <person name="Lee S.J."/>
            <person name="Shin J.H."/>
            <person name="Lee D.W."/>
        </authorList>
    </citation>
    <scope>NUCLEOTIDE SEQUENCE [LARGE SCALE GENOMIC DNA]</scope>
    <source>
        <strain evidence="1 2">KB-1</strain>
    </source>
</reference>
<proteinExistence type="predicted"/>
<organism evidence="1 2">
    <name type="scientific">Caldanaerobacter subterraneus subsp. yonseiensis KB-1</name>
    <dbReference type="NCBI Taxonomy" id="1388761"/>
    <lineage>
        <taxon>Bacteria</taxon>
        <taxon>Bacillati</taxon>
        <taxon>Bacillota</taxon>
        <taxon>Clostridia</taxon>
        <taxon>Thermoanaerobacterales</taxon>
        <taxon>Thermoanaerobacteraceae</taxon>
        <taxon>Caldanaerobacter</taxon>
    </lineage>
</organism>
<evidence type="ECO:0000313" key="2">
    <source>
        <dbReference type="Proteomes" id="UP000016856"/>
    </source>
</evidence>
<dbReference type="Proteomes" id="UP000016856">
    <property type="component" value="Unassembled WGS sequence"/>
</dbReference>